<evidence type="ECO:0000313" key="11">
    <source>
        <dbReference type="Proteomes" id="UP000515163"/>
    </source>
</evidence>
<evidence type="ECO:0000313" key="12">
    <source>
        <dbReference type="RefSeq" id="XP_031566165.1"/>
    </source>
</evidence>
<dbReference type="InterPro" id="IPR020845">
    <property type="entry name" value="AMP-binding_CS"/>
</dbReference>
<evidence type="ECO:0000259" key="10">
    <source>
        <dbReference type="Pfam" id="PF13193"/>
    </source>
</evidence>
<dbReference type="KEGG" id="aten:116301269"/>
<reference evidence="12" key="1">
    <citation type="submission" date="2025-08" db="UniProtKB">
        <authorList>
            <consortium name="RefSeq"/>
        </authorList>
    </citation>
    <scope>IDENTIFICATION</scope>
    <source>
        <tissue evidence="12">Tentacle</tissue>
    </source>
</reference>
<dbReference type="InterPro" id="IPR045851">
    <property type="entry name" value="AMP-bd_C_sf"/>
</dbReference>
<dbReference type="FunFam" id="3.30.300.30:FF:000007">
    <property type="entry name" value="4-coumarate--CoA ligase 2"/>
    <property type="match status" value="1"/>
</dbReference>
<evidence type="ECO:0000259" key="9">
    <source>
        <dbReference type="Pfam" id="PF00501"/>
    </source>
</evidence>
<comment type="catalytic activity">
    <reaction evidence="8">
        <text>firefly D-luciferin + ATP + O2 = firefly oxyluciferin + hnu + AMP + CO2 + diphosphate</text>
        <dbReference type="Rhea" id="RHEA:10732"/>
        <dbReference type="ChEBI" id="CHEBI:15379"/>
        <dbReference type="ChEBI" id="CHEBI:16526"/>
        <dbReference type="ChEBI" id="CHEBI:16792"/>
        <dbReference type="ChEBI" id="CHEBI:30212"/>
        <dbReference type="ChEBI" id="CHEBI:30616"/>
        <dbReference type="ChEBI" id="CHEBI:33019"/>
        <dbReference type="ChEBI" id="CHEBI:58038"/>
        <dbReference type="ChEBI" id="CHEBI:456215"/>
        <dbReference type="EC" id="1.13.12.7"/>
    </reaction>
</comment>
<evidence type="ECO:0000256" key="5">
    <source>
        <dbReference type="ARBA" id="ARBA00022840"/>
    </source>
</evidence>
<dbReference type="AlphaFoldDB" id="A0A6P8IHL6"/>
<dbReference type="RefSeq" id="XP_031566165.1">
    <property type="nucleotide sequence ID" value="XM_031710305.1"/>
</dbReference>
<evidence type="ECO:0000256" key="2">
    <source>
        <dbReference type="ARBA" id="ARBA00012532"/>
    </source>
</evidence>
<name>A0A6P8IHL6_ACTTE</name>
<keyword evidence="4" id="KW-0547">Nucleotide-binding</keyword>
<evidence type="ECO:0000256" key="3">
    <source>
        <dbReference type="ARBA" id="ARBA00019043"/>
    </source>
</evidence>
<dbReference type="FunFam" id="3.40.50.12780:FF:000003">
    <property type="entry name" value="Long-chain-fatty-acid--CoA ligase FadD"/>
    <property type="match status" value="1"/>
</dbReference>
<dbReference type="InParanoid" id="A0A6P8IHL6"/>
<dbReference type="InterPro" id="IPR000873">
    <property type="entry name" value="AMP-dep_synth/lig_dom"/>
</dbReference>
<feature type="domain" description="AMP-dependent synthetase/ligase" evidence="9">
    <location>
        <begin position="28"/>
        <end position="391"/>
    </location>
</feature>
<dbReference type="PANTHER" id="PTHR24096:SF422">
    <property type="entry name" value="BCDNA.GH02901"/>
    <property type="match status" value="1"/>
</dbReference>
<sequence>MALVHSEYNVVIPEEVKSFPRMVLKRFEQLGDKVAIVDSVSGRSYTFNQLKIMISKCGSALLRRGFKSKDVLAIILPNIPEFPIVLYGVISIGGTATTLNPIYTVDELAYQLKDSGAAYIVTIPQLVEKVNNAAKKVGIKEVFVFGEAEGFESFSNLVLSDDGSRFQIYDPVDWKDEVVFLPYSSGTTGLPKGVMLTHYNMIAHTSMATHVSFLSVPESGGVMLGLLPMFHSYGLGVLLGLALYSGFKIVCVIGFEPESFLMAIQKYRIDTLCIVPPIALFLAKHPLVEKFDLTCVENILCGAAPLGRDLIIQLKQRLPRTDIIIRQGYGLTETSPSCMASTPDLVKPGSVGVLLPNLKAKVIDLKSGAILGPEQDGEICIAGPNVMKGYLNKPEATANTIDKDGWLHTGDIGHYDKDGHFYIVDRVKELIKYKGFQVPPAELESVLLSHPQISDAAVIGVPNVEAGELPKAFVVTRSNISEKEVMDFVAKKVAPHKKLRGGVEMVESIPKNASGKIMRRQLRDQERKKVAAQTKHKL</sequence>
<gene>
    <name evidence="12" type="primary">LOC116301269</name>
</gene>
<feature type="domain" description="AMP-binding enzyme C-terminal" evidence="10">
    <location>
        <begin position="442"/>
        <end position="516"/>
    </location>
</feature>
<dbReference type="PANTHER" id="PTHR24096">
    <property type="entry name" value="LONG-CHAIN-FATTY-ACID--COA LIGASE"/>
    <property type="match status" value="1"/>
</dbReference>
<dbReference type="OrthoDB" id="10253869at2759"/>
<dbReference type="Gene3D" id="3.30.300.30">
    <property type="match status" value="1"/>
</dbReference>
<dbReference type="Gene3D" id="2.30.38.10">
    <property type="entry name" value="Luciferase, Domain 3"/>
    <property type="match status" value="1"/>
</dbReference>
<dbReference type="PROSITE" id="PS00455">
    <property type="entry name" value="AMP_BINDING"/>
    <property type="match status" value="1"/>
</dbReference>
<keyword evidence="12" id="KW-0436">Ligase</keyword>
<keyword evidence="7" id="KW-0599">Photoprotein</keyword>
<dbReference type="Pfam" id="PF00501">
    <property type="entry name" value="AMP-binding"/>
    <property type="match status" value="1"/>
</dbReference>
<comment type="similarity">
    <text evidence="1">Belongs to the ATP-dependent AMP-binding enzyme family.</text>
</comment>
<dbReference type="EC" id="1.13.12.7" evidence="2"/>
<evidence type="ECO:0000256" key="4">
    <source>
        <dbReference type="ARBA" id="ARBA00022741"/>
    </source>
</evidence>
<keyword evidence="5" id="KW-0067">ATP-binding</keyword>
<dbReference type="Proteomes" id="UP000515163">
    <property type="component" value="Unplaced"/>
</dbReference>
<accession>A0A6P8IHL6</accession>
<evidence type="ECO:0000256" key="1">
    <source>
        <dbReference type="ARBA" id="ARBA00006432"/>
    </source>
</evidence>
<dbReference type="GO" id="GO:0016405">
    <property type="term" value="F:CoA-ligase activity"/>
    <property type="evidence" value="ECO:0007669"/>
    <property type="project" value="TreeGrafter"/>
</dbReference>
<evidence type="ECO:0000256" key="7">
    <source>
        <dbReference type="ARBA" id="ARBA00023262"/>
    </source>
</evidence>
<dbReference type="GeneID" id="116301269"/>
<evidence type="ECO:0000256" key="8">
    <source>
        <dbReference type="ARBA" id="ARBA00048497"/>
    </source>
</evidence>
<keyword evidence="11" id="KW-1185">Reference proteome</keyword>
<dbReference type="GO" id="GO:0005524">
    <property type="term" value="F:ATP binding"/>
    <property type="evidence" value="ECO:0007669"/>
    <property type="project" value="UniProtKB-KW"/>
</dbReference>
<dbReference type="Pfam" id="PF13193">
    <property type="entry name" value="AMP-binding_C"/>
    <property type="match status" value="1"/>
</dbReference>
<organism evidence="11 12">
    <name type="scientific">Actinia tenebrosa</name>
    <name type="common">Australian red waratah sea anemone</name>
    <dbReference type="NCBI Taxonomy" id="6105"/>
    <lineage>
        <taxon>Eukaryota</taxon>
        <taxon>Metazoa</taxon>
        <taxon>Cnidaria</taxon>
        <taxon>Anthozoa</taxon>
        <taxon>Hexacorallia</taxon>
        <taxon>Actiniaria</taxon>
        <taxon>Actiniidae</taxon>
        <taxon>Actinia</taxon>
    </lineage>
</organism>
<dbReference type="GO" id="GO:0008218">
    <property type="term" value="P:bioluminescence"/>
    <property type="evidence" value="ECO:0007669"/>
    <property type="project" value="UniProtKB-KW"/>
</dbReference>
<dbReference type="InterPro" id="IPR025110">
    <property type="entry name" value="AMP-bd_C"/>
</dbReference>
<evidence type="ECO:0000256" key="6">
    <source>
        <dbReference type="ARBA" id="ARBA00023223"/>
    </source>
</evidence>
<proteinExistence type="inferred from homology"/>
<keyword evidence="6" id="KW-0455">Luminescence</keyword>
<protein>
    <recommendedName>
        <fullName evidence="3">Luciferin 4-monooxygenase</fullName>
        <ecNumber evidence="2">1.13.12.7</ecNumber>
    </recommendedName>
</protein>
<dbReference type="SUPFAM" id="SSF56801">
    <property type="entry name" value="Acetyl-CoA synthetase-like"/>
    <property type="match status" value="1"/>
</dbReference>
<dbReference type="Gene3D" id="3.40.50.980">
    <property type="match status" value="2"/>
</dbReference>